<dbReference type="Gene3D" id="3.30.40.10">
    <property type="entry name" value="Zinc/RING finger domain, C3HC4 (zinc finger)"/>
    <property type="match status" value="1"/>
</dbReference>
<evidence type="ECO:0000256" key="5">
    <source>
        <dbReference type="ARBA" id="ARBA00022833"/>
    </source>
</evidence>
<evidence type="ECO:0000256" key="2">
    <source>
        <dbReference type="ARBA" id="ARBA00022692"/>
    </source>
</evidence>
<proteinExistence type="inferred from homology"/>
<evidence type="ECO:0000313" key="12">
    <source>
        <dbReference type="EMBL" id="WVZ04569.1"/>
    </source>
</evidence>
<reference evidence="12 13" key="1">
    <citation type="journal article" date="2023" name="Life. Sci Alliance">
        <title>Evolutionary insights into 3D genome organization and epigenetic landscape of Vigna mungo.</title>
        <authorList>
            <person name="Junaid A."/>
            <person name="Singh B."/>
            <person name="Bhatia S."/>
        </authorList>
    </citation>
    <scope>NUCLEOTIDE SEQUENCE [LARGE SCALE GENOMIC DNA]</scope>
    <source>
        <strain evidence="12">Urdbean</strain>
    </source>
</reference>
<evidence type="ECO:0000256" key="7">
    <source>
        <dbReference type="ARBA" id="ARBA00023136"/>
    </source>
</evidence>
<evidence type="ECO:0000256" key="1">
    <source>
        <dbReference type="ARBA" id="ARBA00004370"/>
    </source>
</evidence>
<keyword evidence="7 10" id="KW-0472">Membrane</keyword>
<dbReference type="InterPro" id="IPR001841">
    <property type="entry name" value="Znf_RING"/>
</dbReference>
<keyword evidence="3" id="KW-0479">Metal-binding</keyword>
<dbReference type="InterPro" id="IPR013083">
    <property type="entry name" value="Znf_RING/FYVE/PHD"/>
</dbReference>
<organism evidence="12 13">
    <name type="scientific">Vigna mungo</name>
    <name type="common">Black gram</name>
    <name type="synonym">Phaseolus mungo</name>
    <dbReference type="NCBI Taxonomy" id="3915"/>
    <lineage>
        <taxon>Eukaryota</taxon>
        <taxon>Viridiplantae</taxon>
        <taxon>Streptophyta</taxon>
        <taxon>Embryophyta</taxon>
        <taxon>Tracheophyta</taxon>
        <taxon>Spermatophyta</taxon>
        <taxon>Magnoliopsida</taxon>
        <taxon>eudicotyledons</taxon>
        <taxon>Gunneridae</taxon>
        <taxon>Pentapetalae</taxon>
        <taxon>rosids</taxon>
        <taxon>fabids</taxon>
        <taxon>Fabales</taxon>
        <taxon>Fabaceae</taxon>
        <taxon>Papilionoideae</taxon>
        <taxon>50 kb inversion clade</taxon>
        <taxon>NPAAA clade</taxon>
        <taxon>indigoferoid/millettioid clade</taxon>
        <taxon>Phaseoleae</taxon>
        <taxon>Vigna</taxon>
    </lineage>
</organism>
<keyword evidence="5" id="KW-0862">Zinc</keyword>
<evidence type="ECO:0000256" key="9">
    <source>
        <dbReference type="PROSITE-ProRule" id="PRU00175"/>
    </source>
</evidence>
<sequence>MEPDIESEYAYAYKSKVMVGTAILAILLIILIVLFNLCVRFCRRRRGALLSRSLPTFSFSAAVHGGSLQECAVCLSEFADGDKVRALPNCKHGFHTHCIDSWFAFHLTCPLCRTPVEPVKGCSNNEPGSVPVSEADEGCSSSLGPPITCPREALDVVIEVGDVERGLNPATEYHGFRCSLMRFCKV</sequence>
<dbReference type="GO" id="GO:0016020">
    <property type="term" value="C:membrane"/>
    <property type="evidence" value="ECO:0007669"/>
    <property type="project" value="UniProtKB-SubCell"/>
</dbReference>
<dbReference type="AlphaFoldDB" id="A0AAQ3RR01"/>
<dbReference type="PANTHER" id="PTHR46539">
    <property type="entry name" value="E3 UBIQUITIN-PROTEIN LIGASE ATL42"/>
    <property type="match status" value="1"/>
</dbReference>
<dbReference type="GO" id="GO:0008270">
    <property type="term" value="F:zinc ion binding"/>
    <property type="evidence" value="ECO:0007669"/>
    <property type="project" value="UniProtKB-KW"/>
</dbReference>
<dbReference type="CDD" id="cd16461">
    <property type="entry name" value="RING-H2_EL5-like"/>
    <property type="match status" value="1"/>
</dbReference>
<dbReference type="Pfam" id="PF13639">
    <property type="entry name" value="zf-RING_2"/>
    <property type="match status" value="1"/>
</dbReference>
<keyword evidence="2 10" id="KW-0812">Transmembrane</keyword>
<evidence type="ECO:0000256" key="6">
    <source>
        <dbReference type="ARBA" id="ARBA00022989"/>
    </source>
</evidence>
<name>A0AAQ3RR01_VIGMU</name>
<dbReference type="SUPFAM" id="SSF57850">
    <property type="entry name" value="RING/U-box"/>
    <property type="match status" value="1"/>
</dbReference>
<dbReference type="SMART" id="SM00184">
    <property type="entry name" value="RING"/>
    <property type="match status" value="1"/>
</dbReference>
<dbReference type="EMBL" id="CP144695">
    <property type="protein sequence ID" value="WVZ04569.1"/>
    <property type="molecule type" value="Genomic_DNA"/>
</dbReference>
<accession>A0AAQ3RR01</accession>
<gene>
    <name evidence="12" type="ORF">V8G54_017915</name>
</gene>
<evidence type="ECO:0000313" key="13">
    <source>
        <dbReference type="Proteomes" id="UP001374535"/>
    </source>
</evidence>
<dbReference type="PROSITE" id="PS50089">
    <property type="entry name" value="ZF_RING_2"/>
    <property type="match status" value="1"/>
</dbReference>
<keyword evidence="4 9" id="KW-0863">Zinc-finger</keyword>
<evidence type="ECO:0000259" key="11">
    <source>
        <dbReference type="PROSITE" id="PS50089"/>
    </source>
</evidence>
<keyword evidence="13" id="KW-1185">Reference proteome</keyword>
<feature type="transmembrane region" description="Helical" evidence="10">
    <location>
        <begin position="17"/>
        <end position="39"/>
    </location>
</feature>
<keyword evidence="6 10" id="KW-1133">Transmembrane helix</keyword>
<protein>
    <recommendedName>
        <fullName evidence="11">RING-type domain-containing protein</fullName>
    </recommendedName>
</protein>
<evidence type="ECO:0000256" key="10">
    <source>
        <dbReference type="SAM" id="Phobius"/>
    </source>
</evidence>
<comment type="subcellular location">
    <subcellularLocation>
        <location evidence="1">Membrane</location>
    </subcellularLocation>
</comment>
<evidence type="ECO:0000256" key="3">
    <source>
        <dbReference type="ARBA" id="ARBA00022723"/>
    </source>
</evidence>
<dbReference type="Proteomes" id="UP001374535">
    <property type="component" value="Chromosome 6"/>
</dbReference>
<feature type="domain" description="RING-type" evidence="11">
    <location>
        <begin position="71"/>
        <end position="113"/>
    </location>
</feature>
<comment type="similarity">
    <text evidence="8">Belongs to the RING-type zinc finger family. ATL subfamily.</text>
</comment>
<evidence type="ECO:0000256" key="8">
    <source>
        <dbReference type="ARBA" id="ARBA00024209"/>
    </source>
</evidence>
<evidence type="ECO:0000256" key="4">
    <source>
        <dbReference type="ARBA" id="ARBA00022771"/>
    </source>
</evidence>
<dbReference type="PANTHER" id="PTHR46539:SF30">
    <property type="entry name" value="BNAA06G39360D PROTEIN"/>
    <property type="match status" value="1"/>
</dbReference>